<keyword evidence="2" id="KW-0611">Plant defense</keyword>
<reference evidence="4 5" key="2">
    <citation type="journal article" date="2013" name="Plant Cell Physiol.">
        <title>Rice Annotation Project Database (RAP-DB): an integrative and interactive database for rice genomics.</title>
        <authorList>
            <person name="Sakai H."/>
            <person name="Lee S.S."/>
            <person name="Tanaka T."/>
            <person name="Numa H."/>
            <person name="Kim J."/>
            <person name="Kawahara Y."/>
            <person name="Wakimoto H."/>
            <person name="Yang C.C."/>
            <person name="Iwamoto M."/>
            <person name="Abe T."/>
            <person name="Yamada Y."/>
            <person name="Muto A."/>
            <person name="Inokuchi H."/>
            <person name="Ikemura T."/>
            <person name="Matsumoto T."/>
            <person name="Sasaki T."/>
            <person name="Itoh T."/>
        </authorList>
    </citation>
    <scope>NUCLEOTIDE SEQUENCE [LARGE SCALE GENOMIC DNA]</scope>
    <source>
        <strain evidence="5">cv. Nipponbare</strain>
    </source>
</reference>
<feature type="non-terminal residue" evidence="4">
    <location>
        <position position="218"/>
    </location>
</feature>
<dbReference type="Gene3D" id="3.80.10.10">
    <property type="entry name" value="Ribonuclease Inhibitor"/>
    <property type="match status" value="1"/>
</dbReference>
<dbReference type="PANTHER" id="PTHR23155">
    <property type="entry name" value="DISEASE RESISTANCE PROTEIN RP"/>
    <property type="match status" value="1"/>
</dbReference>
<dbReference type="SUPFAM" id="SSF52058">
    <property type="entry name" value="L domain-like"/>
    <property type="match status" value="1"/>
</dbReference>
<evidence type="ECO:0000313" key="5">
    <source>
        <dbReference type="Proteomes" id="UP000059680"/>
    </source>
</evidence>
<dbReference type="GO" id="GO:0002758">
    <property type="term" value="P:innate immune response-activating signaling pathway"/>
    <property type="evidence" value="ECO:0007669"/>
    <property type="project" value="UniProtKB-ARBA"/>
</dbReference>
<reference evidence="4 5" key="3">
    <citation type="journal article" date="2013" name="Rice">
        <title>Improvement of the Oryza sativa Nipponbare reference genome using next generation sequence and optical map data.</title>
        <authorList>
            <person name="Kawahara Y."/>
            <person name="de la Bastide M."/>
            <person name="Hamilton J.P."/>
            <person name="Kanamori H."/>
            <person name="McCombie W.R."/>
            <person name="Ouyang S."/>
            <person name="Schwartz D.C."/>
            <person name="Tanaka T."/>
            <person name="Wu J."/>
            <person name="Zhou S."/>
            <person name="Childs K.L."/>
            <person name="Davidson R.M."/>
            <person name="Lin H."/>
            <person name="Quesada-Ocampo L."/>
            <person name="Vaillancourt B."/>
            <person name="Sakai H."/>
            <person name="Lee S.S."/>
            <person name="Kim J."/>
            <person name="Numa H."/>
            <person name="Itoh T."/>
            <person name="Buell C.R."/>
            <person name="Matsumoto T."/>
        </authorList>
    </citation>
    <scope>NUCLEOTIDE SEQUENCE [LARGE SCALE GENOMIC DNA]</scope>
    <source>
        <strain evidence="5">cv. Nipponbare</strain>
    </source>
</reference>
<name>A0A0P0WLD6_ORYSJ</name>
<evidence type="ECO:0000256" key="1">
    <source>
        <dbReference type="ARBA" id="ARBA00022737"/>
    </source>
</evidence>
<keyword evidence="1" id="KW-0677">Repeat</keyword>
<protein>
    <submittedName>
        <fullName evidence="4">Os05g0365300 protein</fullName>
    </submittedName>
</protein>
<evidence type="ECO:0000259" key="3">
    <source>
        <dbReference type="Pfam" id="PF23559"/>
    </source>
</evidence>
<dbReference type="PANTHER" id="PTHR23155:SF949">
    <property type="entry name" value="OS01G0781200 PROTEIN"/>
    <property type="match status" value="1"/>
</dbReference>
<dbReference type="Gene3D" id="1.10.10.10">
    <property type="entry name" value="Winged helix-like DNA-binding domain superfamily/Winged helix DNA-binding domain"/>
    <property type="match status" value="1"/>
</dbReference>
<dbReference type="GO" id="GO:0009626">
    <property type="term" value="P:plant-type hypersensitive response"/>
    <property type="evidence" value="ECO:0007669"/>
    <property type="project" value="UniProtKB-ARBA"/>
</dbReference>
<dbReference type="Gramene" id="Os05t0365300-02">
    <property type="protein sequence ID" value="Os05t0365300-02"/>
    <property type="gene ID" value="Os05g0365300"/>
</dbReference>
<organism evidence="4 5">
    <name type="scientific">Oryza sativa subsp. japonica</name>
    <name type="common">Rice</name>
    <dbReference type="NCBI Taxonomy" id="39947"/>
    <lineage>
        <taxon>Eukaryota</taxon>
        <taxon>Viridiplantae</taxon>
        <taxon>Streptophyta</taxon>
        <taxon>Embryophyta</taxon>
        <taxon>Tracheophyta</taxon>
        <taxon>Spermatophyta</taxon>
        <taxon>Magnoliopsida</taxon>
        <taxon>Liliopsida</taxon>
        <taxon>Poales</taxon>
        <taxon>Poaceae</taxon>
        <taxon>BOP clade</taxon>
        <taxon>Oryzoideae</taxon>
        <taxon>Oryzeae</taxon>
        <taxon>Oryzinae</taxon>
        <taxon>Oryza</taxon>
        <taxon>Oryza sativa</taxon>
    </lineage>
</organism>
<dbReference type="InterPro" id="IPR044974">
    <property type="entry name" value="Disease_R_plants"/>
</dbReference>
<dbReference type="Proteomes" id="UP000059680">
    <property type="component" value="Chromosome 5"/>
</dbReference>
<dbReference type="InterPro" id="IPR036388">
    <property type="entry name" value="WH-like_DNA-bd_sf"/>
</dbReference>
<dbReference type="ExpressionAtlas" id="A0A0P0WLD6">
    <property type="expression patterns" value="baseline and differential"/>
</dbReference>
<evidence type="ECO:0000256" key="2">
    <source>
        <dbReference type="ARBA" id="ARBA00022821"/>
    </source>
</evidence>
<feature type="domain" description="Disease resistance protein winged helix" evidence="3">
    <location>
        <begin position="29"/>
        <end position="99"/>
    </location>
</feature>
<dbReference type="AlphaFoldDB" id="A0A0P0WLD6"/>
<sequence length="218" mass="25511">NLSEPKRALLWSYQKLDPCLQRCFLYCSLFPKGYKYIIDELVHLWVAEGFIDARDTNKRMEDTGMDYFKEMVSGSFFQPFSERFDSTVYIMHDLLHDLAESLSREDCFRLEDDKVREIPCTVRHLSVRVESIIQHKPSVCKLQHLRTLICIDPLVPDLPSSLQRISIVDCPNISSLPDLPSSLQHIYIRDCPLLKESCRVPDGESWPKIAHIRWKRID</sequence>
<dbReference type="Pfam" id="PF23559">
    <property type="entry name" value="WHD_DRP"/>
    <property type="match status" value="1"/>
</dbReference>
<dbReference type="EMBL" id="AP014961">
    <property type="protein sequence ID" value="BAS93636.1"/>
    <property type="molecule type" value="Genomic_DNA"/>
</dbReference>
<reference evidence="5" key="1">
    <citation type="journal article" date="2005" name="Nature">
        <title>The map-based sequence of the rice genome.</title>
        <authorList>
            <consortium name="International rice genome sequencing project (IRGSP)"/>
            <person name="Matsumoto T."/>
            <person name="Wu J."/>
            <person name="Kanamori H."/>
            <person name="Katayose Y."/>
            <person name="Fujisawa M."/>
            <person name="Namiki N."/>
            <person name="Mizuno H."/>
            <person name="Yamamoto K."/>
            <person name="Antonio B.A."/>
            <person name="Baba T."/>
            <person name="Sakata K."/>
            <person name="Nagamura Y."/>
            <person name="Aoki H."/>
            <person name="Arikawa K."/>
            <person name="Arita K."/>
            <person name="Bito T."/>
            <person name="Chiden Y."/>
            <person name="Fujitsuka N."/>
            <person name="Fukunaka R."/>
            <person name="Hamada M."/>
            <person name="Harada C."/>
            <person name="Hayashi A."/>
            <person name="Hijishita S."/>
            <person name="Honda M."/>
            <person name="Hosokawa S."/>
            <person name="Ichikawa Y."/>
            <person name="Idonuma A."/>
            <person name="Iijima M."/>
            <person name="Ikeda M."/>
            <person name="Ikeno M."/>
            <person name="Ito K."/>
            <person name="Ito S."/>
            <person name="Ito T."/>
            <person name="Ito Y."/>
            <person name="Ito Y."/>
            <person name="Iwabuchi A."/>
            <person name="Kamiya K."/>
            <person name="Karasawa W."/>
            <person name="Kurita K."/>
            <person name="Katagiri S."/>
            <person name="Kikuta A."/>
            <person name="Kobayashi H."/>
            <person name="Kobayashi N."/>
            <person name="Machita K."/>
            <person name="Maehara T."/>
            <person name="Masukawa M."/>
            <person name="Mizubayashi T."/>
            <person name="Mukai Y."/>
            <person name="Nagasaki H."/>
            <person name="Nagata Y."/>
            <person name="Naito S."/>
            <person name="Nakashima M."/>
            <person name="Nakama Y."/>
            <person name="Nakamichi Y."/>
            <person name="Nakamura M."/>
            <person name="Meguro A."/>
            <person name="Negishi M."/>
            <person name="Ohta I."/>
            <person name="Ohta T."/>
            <person name="Okamoto M."/>
            <person name="Ono N."/>
            <person name="Saji S."/>
            <person name="Sakaguchi M."/>
            <person name="Sakai K."/>
            <person name="Shibata M."/>
            <person name="Shimokawa T."/>
            <person name="Song J."/>
            <person name="Takazaki Y."/>
            <person name="Terasawa K."/>
            <person name="Tsugane M."/>
            <person name="Tsuji K."/>
            <person name="Ueda S."/>
            <person name="Waki K."/>
            <person name="Yamagata H."/>
            <person name="Yamamoto M."/>
            <person name="Yamamoto S."/>
            <person name="Yamane H."/>
            <person name="Yoshiki S."/>
            <person name="Yoshihara R."/>
            <person name="Yukawa K."/>
            <person name="Zhong H."/>
            <person name="Yano M."/>
            <person name="Yuan Q."/>
            <person name="Ouyang S."/>
            <person name="Liu J."/>
            <person name="Jones K.M."/>
            <person name="Gansberger K."/>
            <person name="Moffat K."/>
            <person name="Hill J."/>
            <person name="Bera J."/>
            <person name="Fadrosh D."/>
            <person name="Jin S."/>
            <person name="Johri S."/>
            <person name="Kim M."/>
            <person name="Overton L."/>
            <person name="Reardon M."/>
            <person name="Tsitrin T."/>
            <person name="Vuong H."/>
            <person name="Weaver B."/>
            <person name="Ciecko A."/>
            <person name="Tallon L."/>
            <person name="Jackson J."/>
            <person name="Pai G."/>
            <person name="Aken S.V."/>
            <person name="Utterback T."/>
            <person name="Reidmuller S."/>
            <person name="Feldblyum T."/>
            <person name="Hsiao J."/>
            <person name="Zismann V."/>
            <person name="Iobst S."/>
            <person name="de Vazeille A.R."/>
            <person name="Buell C.R."/>
            <person name="Ying K."/>
            <person name="Li Y."/>
            <person name="Lu T."/>
            <person name="Huang Y."/>
            <person name="Zhao Q."/>
            <person name="Feng Q."/>
            <person name="Zhang L."/>
            <person name="Zhu J."/>
            <person name="Weng Q."/>
            <person name="Mu J."/>
            <person name="Lu Y."/>
            <person name="Fan D."/>
            <person name="Liu Y."/>
            <person name="Guan J."/>
            <person name="Zhang Y."/>
            <person name="Yu S."/>
            <person name="Liu X."/>
            <person name="Zhang Y."/>
            <person name="Hong G."/>
            <person name="Han B."/>
            <person name="Choisne N."/>
            <person name="Demange N."/>
            <person name="Orjeda G."/>
            <person name="Samain S."/>
            <person name="Cattolico L."/>
            <person name="Pelletier E."/>
            <person name="Couloux A."/>
            <person name="Segurens B."/>
            <person name="Wincker P."/>
            <person name="D'Hont A."/>
            <person name="Scarpelli C."/>
            <person name="Weissenbach J."/>
            <person name="Salanoubat M."/>
            <person name="Quetier F."/>
            <person name="Yu Y."/>
            <person name="Kim H.R."/>
            <person name="Rambo T."/>
            <person name="Currie J."/>
            <person name="Collura K."/>
            <person name="Luo M."/>
            <person name="Yang T."/>
            <person name="Ammiraju J.S.S."/>
            <person name="Engler F."/>
            <person name="Soderlund C."/>
            <person name="Wing R.A."/>
            <person name="Palmer L.E."/>
            <person name="de la Bastide M."/>
            <person name="Spiegel L."/>
            <person name="Nascimento L."/>
            <person name="Zutavern T."/>
            <person name="O'Shaughnessy A."/>
            <person name="Dike S."/>
            <person name="Dedhia N."/>
            <person name="Preston R."/>
            <person name="Balija V."/>
            <person name="McCombie W.R."/>
            <person name="Chow T."/>
            <person name="Chen H."/>
            <person name="Chung M."/>
            <person name="Chen C."/>
            <person name="Shaw J."/>
            <person name="Wu H."/>
            <person name="Hsiao K."/>
            <person name="Chao Y."/>
            <person name="Chu M."/>
            <person name="Cheng C."/>
            <person name="Hour A."/>
            <person name="Lee P."/>
            <person name="Lin S."/>
            <person name="Lin Y."/>
            <person name="Liou J."/>
            <person name="Liu S."/>
            <person name="Hsing Y."/>
            <person name="Raghuvanshi S."/>
            <person name="Mohanty A."/>
            <person name="Bharti A.K."/>
            <person name="Gaur A."/>
            <person name="Gupta V."/>
            <person name="Kumar D."/>
            <person name="Ravi V."/>
            <person name="Vij S."/>
            <person name="Kapur A."/>
            <person name="Khurana P."/>
            <person name="Khurana P."/>
            <person name="Khurana J.P."/>
            <person name="Tyagi A.K."/>
            <person name="Gaikwad K."/>
            <person name="Singh A."/>
            <person name="Dalal V."/>
            <person name="Srivastava S."/>
            <person name="Dixit A."/>
            <person name="Pal A.K."/>
            <person name="Ghazi I.A."/>
            <person name="Yadav M."/>
            <person name="Pandit A."/>
            <person name="Bhargava A."/>
            <person name="Sureshbabu K."/>
            <person name="Batra K."/>
            <person name="Sharma T.R."/>
            <person name="Mohapatra T."/>
            <person name="Singh N.K."/>
            <person name="Messing J."/>
            <person name="Nelson A.B."/>
            <person name="Fuks G."/>
            <person name="Kavchok S."/>
            <person name="Keizer G."/>
            <person name="Linton E."/>
            <person name="Llaca V."/>
            <person name="Song R."/>
            <person name="Tanyolac B."/>
            <person name="Young S."/>
            <person name="Ho-Il K."/>
            <person name="Hahn J.H."/>
            <person name="Sangsakoo G."/>
            <person name="Vanavichit A."/>
            <person name="de Mattos Luiz.A.T."/>
            <person name="Zimmer P.D."/>
            <person name="Malone G."/>
            <person name="Dellagostin O."/>
            <person name="de Oliveira A.C."/>
            <person name="Bevan M."/>
            <person name="Bancroft I."/>
            <person name="Minx P."/>
            <person name="Cordum H."/>
            <person name="Wilson R."/>
            <person name="Cheng Z."/>
            <person name="Jin W."/>
            <person name="Jiang J."/>
            <person name="Leong S.A."/>
            <person name="Iwama H."/>
            <person name="Gojobori T."/>
            <person name="Itoh T."/>
            <person name="Niimura Y."/>
            <person name="Fujii Y."/>
            <person name="Habara T."/>
            <person name="Sakai H."/>
            <person name="Sato Y."/>
            <person name="Wilson G."/>
            <person name="Kumar K."/>
            <person name="McCouch S."/>
            <person name="Juretic N."/>
            <person name="Hoen D."/>
            <person name="Wright S."/>
            <person name="Bruskiewich R."/>
            <person name="Bureau T."/>
            <person name="Miyao A."/>
            <person name="Hirochika H."/>
            <person name="Nishikawa T."/>
            <person name="Kadowaki K."/>
            <person name="Sugiura M."/>
            <person name="Burr B."/>
            <person name="Sasaki T."/>
        </authorList>
    </citation>
    <scope>NUCLEOTIDE SEQUENCE [LARGE SCALE GENOMIC DNA]</scope>
    <source>
        <strain evidence="5">cv. Nipponbare</strain>
    </source>
</reference>
<evidence type="ECO:0000313" key="4">
    <source>
        <dbReference type="EMBL" id="BAS93636.1"/>
    </source>
</evidence>
<dbReference type="GO" id="GO:0042742">
    <property type="term" value="P:defense response to bacterium"/>
    <property type="evidence" value="ECO:0007669"/>
    <property type="project" value="UniProtKB-ARBA"/>
</dbReference>
<proteinExistence type="predicted"/>
<gene>
    <name evidence="4" type="ordered locus">Os05g0365300</name>
    <name evidence="4" type="ORF">OSNPB_050365300</name>
</gene>
<dbReference type="FunFam" id="1.10.10.10:FF:000322">
    <property type="entry name" value="Probable disease resistance protein At1g63360"/>
    <property type="match status" value="1"/>
</dbReference>
<dbReference type="InterPro" id="IPR058922">
    <property type="entry name" value="WHD_DRP"/>
</dbReference>
<accession>A0A0P0WLD6</accession>
<dbReference type="InterPro" id="IPR032675">
    <property type="entry name" value="LRR_dom_sf"/>
</dbReference>
<keyword evidence="5" id="KW-1185">Reference proteome</keyword>